<dbReference type="PANTHER" id="PTHR45586">
    <property type="entry name" value="TPR REPEAT-CONTAINING PROTEIN PA4667"/>
    <property type="match status" value="1"/>
</dbReference>
<dbReference type="GeneID" id="85018281"/>
<feature type="repeat" description="TPR" evidence="3">
    <location>
        <begin position="498"/>
        <end position="531"/>
    </location>
</feature>
<feature type="repeat" description="TPR" evidence="3">
    <location>
        <begin position="279"/>
        <end position="312"/>
    </location>
</feature>
<keyword evidence="2 3" id="KW-0802">TPR repeat</keyword>
<sequence>MKHRNWILLALLLLSSPLWAQRTARYTDRDARLKKARSLYQQEQYKAAQHLFKQELFKANTLADKELCSYYIASAAIRLRQQGADKLMTQYLKDYPTSSYAAQANLEVGDYYFDKGDTKTAILWYDKVEIPTLSTKQKEKFDFQYGYALFAHGDKETAQQYLSQVKNSKEYGKKAAYYLGYIAYDADDYQKANDFFQQVGEEKELNKNLSYYQADMNFKQGNFQKALQEGLLQLEKTNNPQYRSEINKIIGESYFNLKEYTKAIPYLEAYKGKNGAYTNTDLYYLGFAYYKQGEYQKAIGQFNRIINGKNEVAQNAYYHLAQCYLKTDQKQQALNAFRNAYQMNFVPAIKQDAHLNYARLSYDIGNAYESTPKVIQSYMDTYPNSHTEELKGLLVDSYITSGGYREALDLLEKSATADPKIRQKVAFLYAMQLYGDAKFKEALPYFEQAKKSQADAEFQARATYWSGETAYQLHLYPEAQKDFSAFLQGGHTSLVEYPKALYGLAYALFNQKKYAEAAEYFAKYAQTHPEALRLSDAYLRLGDCNFATGKYWPAMEAYDKVIAAKATNTDYAAFQKAISYGIVDRVPKKIEALTAFIQDYPQSNLREDALYELANTYVNQGKPEKASELYNTLKTQYKDGTYTVRAMLREGLMLYNKNENEKALALFKEITKKYPSSPEALQAVSTAKNIYAEQGKMEEYAAWAKGLGYVKVSDSELDSAAFEAAERLYVQHKKQEAKPALEKYLKDFPKGANAAQARFYLAQLYFEDNQKAQARPLYEKVLEDGRNEYSEQVLLRLSHIYLEKDETEKVLPLLKELEKTSPVLQNVIFARSNLMSCFYKQKNYPEAIAYAQKILAEKAVEERLKSDAHVILARAYMATGAEAEAEKEYALLRKSATDALMAEALYYDAYFKNKAKQYKKSNEVVQKLAKEYGGYKEFSAKGLVLMAKNFYGLKDLYQANYILSSVLENFKDYPEVIQEAQEAMKLIKTNEKKSNK</sequence>
<dbReference type="InterPro" id="IPR051012">
    <property type="entry name" value="CellSynth/LPSAsmb/PSIAsmb"/>
</dbReference>
<organism evidence="6 7">
    <name type="scientific">Capnocytophaga granulosa</name>
    <dbReference type="NCBI Taxonomy" id="45242"/>
    <lineage>
        <taxon>Bacteria</taxon>
        <taxon>Pseudomonadati</taxon>
        <taxon>Bacteroidota</taxon>
        <taxon>Flavobacteriia</taxon>
        <taxon>Flavobacteriales</taxon>
        <taxon>Flavobacteriaceae</taxon>
        <taxon>Capnocytophaga</taxon>
    </lineage>
</organism>
<evidence type="ECO:0000256" key="2">
    <source>
        <dbReference type="ARBA" id="ARBA00022803"/>
    </source>
</evidence>
<dbReference type="Pfam" id="PF13432">
    <property type="entry name" value="TPR_16"/>
    <property type="match status" value="2"/>
</dbReference>
<dbReference type="EMBL" id="FNND01000006">
    <property type="protein sequence ID" value="SDW98008.1"/>
    <property type="molecule type" value="Genomic_DNA"/>
</dbReference>
<dbReference type="Proteomes" id="UP000182771">
    <property type="component" value="Unassembled WGS sequence"/>
</dbReference>
<proteinExistence type="predicted"/>
<reference evidence="6 7" key="1">
    <citation type="submission" date="2016-10" db="EMBL/GenBank/DDBJ databases">
        <authorList>
            <person name="Varghese N."/>
            <person name="Submissions S."/>
        </authorList>
    </citation>
    <scope>NUCLEOTIDE SEQUENCE [LARGE SCALE GENOMIC DNA]</scope>
    <source>
        <strain evidence="6 7">DSM 11449</strain>
    </source>
</reference>
<gene>
    <name evidence="6" type="ORF">SAMN05444420_10646</name>
</gene>
<evidence type="ECO:0000256" key="4">
    <source>
        <dbReference type="SAM" id="SignalP"/>
    </source>
</evidence>
<feature type="signal peptide" evidence="4">
    <location>
        <begin position="1"/>
        <end position="20"/>
    </location>
</feature>
<dbReference type="AlphaFoldDB" id="A0A1H2XZJ2"/>
<dbReference type="PROSITE" id="PS50005">
    <property type="entry name" value="TPR"/>
    <property type="match status" value="4"/>
</dbReference>
<evidence type="ECO:0000313" key="6">
    <source>
        <dbReference type="EMBL" id="SDW98008.1"/>
    </source>
</evidence>
<evidence type="ECO:0000256" key="1">
    <source>
        <dbReference type="ARBA" id="ARBA00022737"/>
    </source>
</evidence>
<accession>A0A1H2XZJ2</accession>
<keyword evidence="1" id="KW-0677">Repeat</keyword>
<dbReference type="Pfam" id="PF12895">
    <property type="entry name" value="ANAPC3"/>
    <property type="match status" value="1"/>
</dbReference>
<dbReference type="SUPFAM" id="SSF48452">
    <property type="entry name" value="TPR-like"/>
    <property type="match status" value="6"/>
</dbReference>
<keyword evidence="7" id="KW-1185">Reference proteome</keyword>
<dbReference type="PANTHER" id="PTHR45586:SF1">
    <property type="entry name" value="LIPOPOLYSACCHARIDE ASSEMBLY PROTEIN B"/>
    <property type="match status" value="1"/>
</dbReference>
<comment type="caution">
    <text evidence="6">The sequence shown here is derived from an EMBL/GenBank/DDBJ whole genome shotgun (WGS) entry which is preliminary data.</text>
</comment>
<evidence type="ECO:0000259" key="5">
    <source>
        <dbReference type="Pfam" id="PF09976"/>
    </source>
</evidence>
<dbReference type="InterPro" id="IPR019734">
    <property type="entry name" value="TPR_rpt"/>
</dbReference>
<dbReference type="Pfam" id="PF09976">
    <property type="entry name" value="TPR_21"/>
    <property type="match status" value="1"/>
</dbReference>
<keyword evidence="4" id="KW-0732">Signal</keyword>
<feature type="repeat" description="TPR" evidence="3">
    <location>
        <begin position="314"/>
        <end position="347"/>
    </location>
</feature>
<dbReference type="Gene3D" id="1.25.40.10">
    <property type="entry name" value="Tetratricopeptide repeat domain"/>
    <property type="match status" value="8"/>
</dbReference>
<dbReference type="SMART" id="SM00028">
    <property type="entry name" value="TPR"/>
    <property type="match status" value="9"/>
</dbReference>
<dbReference type="InterPro" id="IPR018704">
    <property type="entry name" value="SecYEG/CpoB_TPR"/>
</dbReference>
<dbReference type="InterPro" id="IPR011990">
    <property type="entry name" value="TPR-like_helical_dom_sf"/>
</dbReference>
<dbReference type="RefSeq" id="WP_016419196.1">
    <property type="nucleotide sequence ID" value="NZ_FNND01000006.1"/>
</dbReference>
<feature type="domain" description="Ancillary SecYEG translocon subunit/Cell division coordinator CpoB TPR" evidence="5">
    <location>
        <begin position="706"/>
        <end position="818"/>
    </location>
</feature>
<name>A0A1H2XZJ2_9FLAO</name>
<protein>
    <submittedName>
        <fullName evidence="6">Tetratricopeptide repeat-containing protein</fullName>
    </submittedName>
</protein>
<dbReference type="OrthoDB" id="9814448at2"/>
<feature type="repeat" description="TPR" evidence="3">
    <location>
        <begin position="535"/>
        <end position="568"/>
    </location>
</feature>
<evidence type="ECO:0000313" key="7">
    <source>
        <dbReference type="Proteomes" id="UP000182771"/>
    </source>
</evidence>
<evidence type="ECO:0000256" key="3">
    <source>
        <dbReference type="PROSITE-ProRule" id="PRU00339"/>
    </source>
</evidence>
<feature type="chain" id="PRO_5028873006" evidence="4">
    <location>
        <begin position="21"/>
        <end position="996"/>
    </location>
</feature>